<protein>
    <submittedName>
        <fullName evidence="1">Uncharacterized protein</fullName>
    </submittedName>
</protein>
<evidence type="ECO:0000313" key="1">
    <source>
        <dbReference type="EMBL" id="KAL3320398.1"/>
    </source>
</evidence>
<keyword evidence="2" id="KW-1185">Reference proteome</keyword>
<accession>A0ABD2QLT4</accession>
<name>A0ABD2QLT4_9PLAT</name>
<organism evidence="1 2">
    <name type="scientific">Cichlidogyrus casuarinus</name>
    <dbReference type="NCBI Taxonomy" id="1844966"/>
    <lineage>
        <taxon>Eukaryota</taxon>
        <taxon>Metazoa</taxon>
        <taxon>Spiralia</taxon>
        <taxon>Lophotrochozoa</taxon>
        <taxon>Platyhelminthes</taxon>
        <taxon>Monogenea</taxon>
        <taxon>Monopisthocotylea</taxon>
        <taxon>Dactylogyridea</taxon>
        <taxon>Ancyrocephalidae</taxon>
        <taxon>Cichlidogyrus</taxon>
    </lineage>
</organism>
<dbReference type="Proteomes" id="UP001626550">
    <property type="component" value="Unassembled WGS sequence"/>
</dbReference>
<sequence length="123" mass="13894">MLKTRVTRSSLKPNACSLWDVWVDINRALRQRNTTNFQAFANFVSAQCPYSPARGEDVKRLYPDVIKISNLLPAINTLAQAVLSPLLLAPRQLLSSLFRFANWMHTLSHTLELGVVFELLGEP</sequence>
<gene>
    <name evidence="1" type="ORF">Ciccas_000927</name>
</gene>
<comment type="caution">
    <text evidence="1">The sequence shown here is derived from an EMBL/GenBank/DDBJ whole genome shotgun (WGS) entry which is preliminary data.</text>
</comment>
<proteinExistence type="predicted"/>
<dbReference type="AlphaFoldDB" id="A0ABD2QLT4"/>
<reference evidence="1 2" key="1">
    <citation type="submission" date="2024-11" db="EMBL/GenBank/DDBJ databases">
        <title>Adaptive evolution of stress response genes in parasites aligns with host niche diversity.</title>
        <authorList>
            <person name="Hahn C."/>
            <person name="Resl P."/>
        </authorList>
    </citation>
    <scope>NUCLEOTIDE SEQUENCE [LARGE SCALE GENOMIC DNA]</scope>
    <source>
        <strain evidence="1">EGGRZ-B1_66</strain>
        <tissue evidence="1">Body</tissue>
    </source>
</reference>
<evidence type="ECO:0000313" key="2">
    <source>
        <dbReference type="Proteomes" id="UP001626550"/>
    </source>
</evidence>
<dbReference type="EMBL" id="JBJKFK010000055">
    <property type="protein sequence ID" value="KAL3320398.1"/>
    <property type="molecule type" value="Genomic_DNA"/>
</dbReference>